<organism evidence="1">
    <name type="scientific">viral metagenome</name>
    <dbReference type="NCBI Taxonomy" id="1070528"/>
    <lineage>
        <taxon>unclassified sequences</taxon>
        <taxon>metagenomes</taxon>
        <taxon>organismal metagenomes</taxon>
    </lineage>
</organism>
<accession>A0A6C0AWI8</accession>
<dbReference type="EMBL" id="MN738766">
    <property type="protein sequence ID" value="QHS83833.1"/>
    <property type="molecule type" value="Genomic_DNA"/>
</dbReference>
<name>A0A6C0AWI8_9ZZZZ</name>
<evidence type="ECO:0000313" key="1">
    <source>
        <dbReference type="EMBL" id="QHS83833.1"/>
    </source>
</evidence>
<protein>
    <submittedName>
        <fullName evidence="1">Uncharacterized protein</fullName>
    </submittedName>
</protein>
<proteinExistence type="predicted"/>
<sequence length="170" mass="20070">MNYEKMAIGDLFKNKLNIQCKVNKFEDIINGDFFINKLSLPGIINIALCSKGLYSDLSNERMSASTDLNIYTWSRSWTMKVYIWGRAWSKNVAYDYFSSCEDRILAGDMRHMYDGTTLLHLDECSAEDDRFFEFLEEQYGYLYNYNCIEGKLSKEQERYPCPSRKVDYYV</sequence>
<dbReference type="AlphaFoldDB" id="A0A6C0AWI8"/>
<reference evidence="1" key="1">
    <citation type="journal article" date="2020" name="Nature">
        <title>Giant virus diversity and host interactions through global metagenomics.</title>
        <authorList>
            <person name="Schulz F."/>
            <person name="Roux S."/>
            <person name="Paez-Espino D."/>
            <person name="Jungbluth S."/>
            <person name="Walsh D.A."/>
            <person name="Denef V.J."/>
            <person name="McMahon K.D."/>
            <person name="Konstantinidis K.T."/>
            <person name="Eloe-Fadrosh E.A."/>
            <person name="Kyrpides N.C."/>
            <person name="Woyke T."/>
        </authorList>
    </citation>
    <scope>NUCLEOTIDE SEQUENCE</scope>
    <source>
        <strain evidence="1">GVMAG-S-ERX555961-36</strain>
    </source>
</reference>